<evidence type="ECO:0000256" key="17">
    <source>
        <dbReference type="ARBA" id="ARBA00023204"/>
    </source>
</evidence>
<evidence type="ECO:0000256" key="9">
    <source>
        <dbReference type="ARBA" id="ARBA00022634"/>
    </source>
</evidence>
<dbReference type="InterPro" id="IPR043128">
    <property type="entry name" value="Rev_trsase/Diguanyl_cyclase"/>
</dbReference>
<dbReference type="InterPro" id="IPR036775">
    <property type="entry name" value="DNA_pol_Y-fam_lit_finger_sf"/>
</dbReference>
<keyword evidence="16" id="KW-0238">DNA-binding</keyword>
<dbReference type="Pfam" id="PF21999">
    <property type="entry name" value="IMS_HHH_1"/>
    <property type="match status" value="1"/>
</dbReference>
<dbReference type="Gene3D" id="6.10.250.1490">
    <property type="match status" value="1"/>
</dbReference>
<dbReference type="STRING" id="1157962.A0A250WZ23"/>
<keyword evidence="18" id="KW-0539">Nucleus</keyword>
<dbReference type="GO" id="GO:0003684">
    <property type="term" value="F:damaged DNA binding"/>
    <property type="evidence" value="ECO:0007669"/>
    <property type="project" value="InterPro"/>
</dbReference>
<dbReference type="GO" id="GO:0003887">
    <property type="term" value="F:DNA-directed DNA polymerase activity"/>
    <property type="evidence" value="ECO:0007669"/>
    <property type="project" value="UniProtKB-KW"/>
</dbReference>
<reference evidence="22 23" key="1">
    <citation type="submission" date="2017-08" db="EMBL/GenBank/DDBJ databases">
        <title>Acidophilic green algal genome provides insights into adaptation to an acidic environment.</title>
        <authorList>
            <person name="Hirooka S."/>
            <person name="Hirose Y."/>
            <person name="Kanesaki Y."/>
            <person name="Higuchi S."/>
            <person name="Fujiwara T."/>
            <person name="Onuma R."/>
            <person name="Era A."/>
            <person name="Ohbayashi R."/>
            <person name="Uzuka A."/>
            <person name="Nozaki H."/>
            <person name="Yoshikawa H."/>
            <person name="Miyagishima S.Y."/>
        </authorList>
    </citation>
    <scope>NUCLEOTIDE SEQUENCE [LARGE SCALE GENOMIC DNA]</scope>
    <source>
        <strain evidence="22 23">NIES-2499</strain>
    </source>
</reference>
<evidence type="ECO:0000259" key="21">
    <source>
        <dbReference type="PROSITE" id="PS50173"/>
    </source>
</evidence>
<dbReference type="SUPFAM" id="SSF100879">
    <property type="entry name" value="Lesion bypass DNA polymerase (Y-family), little finger domain"/>
    <property type="match status" value="1"/>
</dbReference>
<keyword evidence="14" id="KW-0227">DNA damage</keyword>
<dbReference type="GO" id="GO:0046872">
    <property type="term" value="F:metal ion binding"/>
    <property type="evidence" value="ECO:0007669"/>
    <property type="project" value="UniProtKB-KW"/>
</dbReference>
<dbReference type="EC" id="2.7.7.7" evidence="5"/>
<dbReference type="GO" id="GO:0005634">
    <property type="term" value="C:nucleus"/>
    <property type="evidence" value="ECO:0007669"/>
    <property type="project" value="UniProtKB-SubCell"/>
</dbReference>
<keyword evidence="9" id="KW-0237">DNA synthesis</keyword>
<evidence type="ECO:0000256" key="5">
    <source>
        <dbReference type="ARBA" id="ARBA00012417"/>
    </source>
</evidence>
<evidence type="ECO:0000256" key="7">
    <source>
        <dbReference type="ARBA" id="ARBA00020399"/>
    </source>
</evidence>
<dbReference type="InterPro" id="IPR022880">
    <property type="entry name" value="DNApol_IV"/>
</dbReference>
<dbReference type="InterPro" id="IPR001126">
    <property type="entry name" value="UmuC"/>
</dbReference>
<dbReference type="Gene3D" id="3.30.70.270">
    <property type="match status" value="1"/>
</dbReference>
<dbReference type="AlphaFoldDB" id="A0A250WZ23"/>
<proteinExistence type="inferred from homology"/>
<comment type="subcellular location">
    <subcellularLocation>
        <location evidence="3">Cytoplasm</location>
    </subcellularLocation>
    <subcellularLocation>
        <location evidence="2">Nucleus</location>
    </subcellularLocation>
</comment>
<dbReference type="NCBIfam" id="NF002677">
    <property type="entry name" value="PRK02406.1"/>
    <property type="match status" value="1"/>
</dbReference>
<keyword evidence="12" id="KW-0235">DNA replication</keyword>
<dbReference type="FunFam" id="3.30.1490.100:FF:000001">
    <property type="entry name" value="DNA repair protein REV1"/>
    <property type="match status" value="1"/>
</dbReference>
<evidence type="ECO:0000256" key="12">
    <source>
        <dbReference type="ARBA" id="ARBA00022705"/>
    </source>
</evidence>
<sequence>MDLRQIKDFQLSTLRDQPGQQKIAPFQRSQPNTVAAAAHTPMLSVTDRENTLRGTTEVHLGLEASPVTLPQLHRTDGPDIVSSEKTCTLDPMLVALQSSRDDNGDKKNSGLSGPSSSSTLNGSMKGTSLQSLQEDLEGTRSHLLKATEEETLNPDLFKGLGLHNEPVPQEHQFTLQQAQEVAARLRSETDVLRMMPRASKDDPNFVDTFYRSSRLHFIGTWKARIEKLLGEIEDVGPAPNPPPPGRPAVLQQGLVQRPKKGNSTDRSIIHIDMDCFFASAAAASHPELRGRPVVVCHSNSAKGTGEVSCANYEARAMGIKADMFIAEAKRLCPDVIVIPYLFEKYQAISESVYRILVRHTSCVQPLSCDEALLDVTGLGDAEEIARRIRHEIYQSSKCTASAGVGPNILVARLATRRGKPNGQFHVPRTRVMEFLSELPVEQLPGVGWSMRSKLEALGIKSVCQLRAHSKEMLQRHLGSKTGQSLWFYAHGIDERTVESVGIRRSVGAECNYGVRCEGVADVERLLASLAVEVSARLKAAGVRGRAITLKLKRRQAGAPEPKKFLGHGWCDDISRSMTVSTFTDHSEQLLSVAKELLTALSIPPEELRGLGIMVGKLDNDTSSHSARPGTSAPSKLAAPTTSTAYDPSRPGYYHPWVHAEATATAGPNTRAEDMDINPGLSNKDVDSGRNSFHKRAAVGGITDDQLVVAVASSAANASTWEATDIALKPSCSSAPNRPSSATTLSAVRSSPSGNKANLGSVTKINLAKDERSIFKIPLECRPHLQGESACHNPKSNFKTGELQHVNHEDKLVEVRNTDSELVSGSYLERGAIAATAAGLLCNTADTAWMVTGAGMPTRSSNGVVVAAAREPPSAWASSSSVAALPSQWCQLDPGELAALPPEIKREIEGLYGVAPGRSTTTKPQTMSRTSTGVLQGSKRSTNTKQRGGDRHIKRQAAAVTMAQGAAVPPRFSASRKPPEDPQNKEQLLRMIPQQQPLKQQVFLMSNVLAPSLFEGISASQVDMQVLAELPQSVQKQVKAQIKAQRGLRLGQLDRKRGLPLDQDMRRVMAVPGGDEQLMSLEEDGCAVTHERLKKGTISMPGESCYPCAFEMVSAVECRGIEGKQESDMLSQLLMNGAGRYEVCAVISKKLSELSNAAALEDAGSVQEHMSALAAACMIWLQSLDTSLDELSKALKMIKRNAEDLIPSIRVACGRLVEEAKAWVHTCYGFELIL</sequence>
<keyword evidence="11" id="KW-0548">Nucleotidyltransferase</keyword>
<feature type="region of interest" description="Disordered" evidence="20">
    <location>
        <begin position="620"/>
        <end position="644"/>
    </location>
</feature>
<evidence type="ECO:0000256" key="10">
    <source>
        <dbReference type="ARBA" id="ARBA00022679"/>
    </source>
</evidence>
<keyword evidence="8" id="KW-0963">Cytoplasm</keyword>
<gene>
    <name evidence="22" type="ORF">CEUSTIGMA_g3537.t1</name>
</gene>
<evidence type="ECO:0000256" key="1">
    <source>
        <dbReference type="ARBA" id="ARBA00001946"/>
    </source>
</evidence>
<keyword evidence="10" id="KW-0808">Transferase</keyword>
<dbReference type="Gene3D" id="3.40.1170.60">
    <property type="match status" value="1"/>
</dbReference>
<evidence type="ECO:0000313" key="23">
    <source>
        <dbReference type="Proteomes" id="UP000232323"/>
    </source>
</evidence>
<dbReference type="InterPro" id="IPR043502">
    <property type="entry name" value="DNA/RNA_pol_sf"/>
</dbReference>
<protein>
    <recommendedName>
        <fullName evidence="6">DNA polymerase kappa</fullName>
        <ecNumber evidence="5">2.7.7.7</ecNumber>
    </recommendedName>
    <alternativeName>
        <fullName evidence="7">DNA repair protein REV1</fullName>
    </alternativeName>
</protein>
<evidence type="ECO:0000256" key="16">
    <source>
        <dbReference type="ARBA" id="ARBA00023125"/>
    </source>
</evidence>
<feature type="compositionally biased region" description="Basic and acidic residues" evidence="20">
    <location>
        <begin position="99"/>
        <end position="108"/>
    </location>
</feature>
<feature type="region of interest" description="Disordered" evidence="20">
    <location>
        <begin position="98"/>
        <end position="128"/>
    </location>
</feature>
<dbReference type="GO" id="GO:0006281">
    <property type="term" value="P:DNA repair"/>
    <property type="evidence" value="ECO:0007669"/>
    <property type="project" value="UniProtKB-KW"/>
</dbReference>
<dbReference type="Gene3D" id="3.30.1490.100">
    <property type="entry name" value="DNA polymerase, Y-family, little finger domain"/>
    <property type="match status" value="1"/>
</dbReference>
<dbReference type="PANTHER" id="PTHR45990">
    <property type="entry name" value="DNA REPAIR PROTEIN REV1"/>
    <property type="match status" value="1"/>
</dbReference>
<evidence type="ECO:0000256" key="14">
    <source>
        <dbReference type="ARBA" id="ARBA00022763"/>
    </source>
</evidence>
<dbReference type="Gene3D" id="6.10.250.1630">
    <property type="match status" value="1"/>
</dbReference>
<evidence type="ECO:0000256" key="15">
    <source>
        <dbReference type="ARBA" id="ARBA00022842"/>
    </source>
</evidence>
<feature type="compositionally biased region" description="Polar residues" evidence="20">
    <location>
        <begin position="917"/>
        <end position="945"/>
    </location>
</feature>
<accession>A0A250WZ23</accession>
<dbReference type="FunFam" id="3.40.1170.60:FF:000003">
    <property type="entry name" value="DNA polymerase eta"/>
    <property type="match status" value="1"/>
</dbReference>
<evidence type="ECO:0000256" key="8">
    <source>
        <dbReference type="ARBA" id="ARBA00022490"/>
    </source>
</evidence>
<organism evidence="22 23">
    <name type="scientific">Chlamydomonas eustigma</name>
    <dbReference type="NCBI Taxonomy" id="1157962"/>
    <lineage>
        <taxon>Eukaryota</taxon>
        <taxon>Viridiplantae</taxon>
        <taxon>Chlorophyta</taxon>
        <taxon>core chlorophytes</taxon>
        <taxon>Chlorophyceae</taxon>
        <taxon>CS clade</taxon>
        <taxon>Chlamydomonadales</taxon>
        <taxon>Chlamydomonadaceae</taxon>
        <taxon>Chlamydomonas</taxon>
    </lineage>
</organism>
<evidence type="ECO:0000256" key="3">
    <source>
        <dbReference type="ARBA" id="ARBA00004496"/>
    </source>
</evidence>
<keyword evidence="23" id="KW-1185">Reference proteome</keyword>
<evidence type="ECO:0000256" key="4">
    <source>
        <dbReference type="ARBA" id="ARBA00010945"/>
    </source>
</evidence>
<dbReference type="PROSITE" id="PS50173">
    <property type="entry name" value="UMUC"/>
    <property type="match status" value="1"/>
</dbReference>
<dbReference type="Pfam" id="PF11799">
    <property type="entry name" value="IMS_C"/>
    <property type="match status" value="1"/>
</dbReference>
<dbReference type="SUPFAM" id="SSF56672">
    <property type="entry name" value="DNA/RNA polymerases"/>
    <property type="match status" value="1"/>
</dbReference>
<evidence type="ECO:0000256" key="6">
    <source>
        <dbReference type="ARBA" id="ARBA00016178"/>
    </source>
</evidence>
<dbReference type="GO" id="GO:0070987">
    <property type="term" value="P:error-free translesion synthesis"/>
    <property type="evidence" value="ECO:0007669"/>
    <property type="project" value="TreeGrafter"/>
</dbReference>
<evidence type="ECO:0000256" key="13">
    <source>
        <dbReference type="ARBA" id="ARBA00022723"/>
    </source>
</evidence>
<dbReference type="GO" id="GO:0006260">
    <property type="term" value="P:DNA replication"/>
    <property type="evidence" value="ECO:0007669"/>
    <property type="project" value="UniProtKB-KW"/>
</dbReference>
<comment type="cofactor">
    <cofactor evidence="1">
        <name>Mg(2+)</name>
        <dbReference type="ChEBI" id="CHEBI:18420"/>
    </cofactor>
</comment>
<evidence type="ECO:0000313" key="22">
    <source>
        <dbReference type="EMBL" id="GAX76094.1"/>
    </source>
</evidence>
<dbReference type="InterPro" id="IPR017961">
    <property type="entry name" value="DNA_pol_Y-fam_little_finger"/>
</dbReference>
<name>A0A250WZ23_9CHLO</name>
<comment type="caution">
    <text evidence="22">The sequence shown here is derived from an EMBL/GenBank/DDBJ whole genome shotgun (WGS) entry which is preliminary data.</text>
</comment>
<dbReference type="Gene3D" id="1.10.150.20">
    <property type="entry name" value="5' to 3' exonuclease, C-terminal subdomain"/>
    <property type="match status" value="1"/>
</dbReference>
<keyword evidence="15" id="KW-0460">Magnesium</keyword>
<dbReference type="GO" id="GO:0042276">
    <property type="term" value="P:error-prone translesion synthesis"/>
    <property type="evidence" value="ECO:0007669"/>
    <property type="project" value="TreeGrafter"/>
</dbReference>
<dbReference type="PANTHER" id="PTHR45990:SF1">
    <property type="entry name" value="DNA REPAIR PROTEIN REV1"/>
    <property type="match status" value="1"/>
</dbReference>
<dbReference type="EMBL" id="BEGY01000015">
    <property type="protein sequence ID" value="GAX76094.1"/>
    <property type="molecule type" value="Genomic_DNA"/>
</dbReference>
<keyword evidence="13" id="KW-0479">Metal-binding</keyword>
<dbReference type="Proteomes" id="UP000232323">
    <property type="component" value="Unassembled WGS sequence"/>
</dbReference>
<evidence type="ECO:0000256" key="18">
    <source>
        <dbReference type="ARBA" id="ARBA00023242"/>
    </source>
</evidence>
<feature type="region of interest" description="Disordered" evidence="20">
    <location>
        <begin position="731"/>
        <end position="755"/>
    </location>
</feature>
<dbReference type="GO" id="GO:0017125">
    <property type="term" value="F:deoxycytidyl transferase activity"/>
    <property type="evidence" value="ECO:0007669"/>
    <property type="project" value="TreeGrafter"/>
</dbReference>
<dbReference type="InterPro" id="IPR053848">
    <property type="entry name" value="IMS_HHH_1"/>
</dbReference>
<comment type="catalytic activity">
    <reaction evidence="19">
        <text>DNA(n) + a 2'-deoxyribonucleoside 5'-triphosphate = DNA(n+1) + diphosphate</text>
        <dbReference type="Rhea" id="RHEA:22508"/>
        <dbReference type="Rhea" id="RHEA-COMP:17339"/>
        <dbReference type="Rhea" id="RHEA-COMP:17340"/>
        <dbReference type="ChEBI" id="CHEBI:33019"/>
        <dbReference type="ChEBI" id="CHEBI:61560"/>
        <dbReference type="ChEBI" id="CHEBI:173112"/>
        <dbReference type="EC" id="2.7.7.7"/>
    </reaction>
</comment>
<dbReference type="Pfam" id="PF00817">
    <property type="entry name" value="IMS"/>
    <property type="match status" value="1"/>
</dbReference>
<evidence type="ECO:0000256" key="2">
    <source>
        <dbReference type="ARBA" id="ARBA00004123"/>
    </source>
</evidence>
<dbReference type="HAMAP" id="MF_01113">
    <property type="entry name" value="DNApol_IV"/>
    <property type="match status" value="1"/>
</dbReference>
<evidence type="ECO:0000256" key="11">
    <source>
        <dbReference type="ARBA" id="ARBA00022695"/>
    </source>
</evidence>
<comment type="similarity">
    <text evidence="4">Belongs to the DNA polymerase type-Y family.</text>
</comment>
<dbReference type="GO" id="GO:0005737">
    <property type="term" value="C:cytoplasm"/>
    <property type="evidence" value="ECO:0007669"/>
    <property type="project" value="UniProtKB-SubCell"/>
</dbReference>
<feature type="region of interest" description="Disordered" evidence="20">
    <location>
        <begin position="914"/>
        <end position="950"/>
    </location>
</feature>
<feature type="compositionally biased region" description="Low complexity" evidence="20">
    <location>
        <begin position="109"/>
        <end position="123"/>
    </location>
</feature>
<keyword evidence="17" id="KW-0234">DNA repair</keyword>
<dbReference type="OrthoDB" id="427711at2759"/>
<feature type="domain" description="UmuC" evidence="21">
    <location>
        <begin position="268"/>
        <end position="447"/>
    </location>
</feature>
<evidence type="ECO:0000256" key="19">
    <source>
        <dbReference type="ARBA" id="ARBA00049244"/>
    </source>
</evidence>
<evidence type="ECO:0000256" key="20">
    <source>
        <dbReference type="SAM" id="MobiDB-lite"/>
    </source>
</evidence>